<keyword evidence="2" id="KW-1185">Reference proteome</keyword>
<evidence type="ECO:0008006" key="3">
    <source>
        <dbReference type="Google" id="ProtNLM"/>
    </source>
</evidence>
<dbReference type="Gene3D" id="3.40.50.2300">
    <property type="match status" value="1"/>
</dbReference>
<dbReference type="OrthoDB" id="9178917at2"/>
<dbReference type="EMBL" id="FTOH01000005">
    <property type="protein sequence ID" value="SIS83620.1"/>
    <property type="molecule type" value="Genomic_DNA"/>
</dbReference>
<dbReference type="STRING" id="484498.SAMN05421686_10589"/>
<evidence type="ECO:0000313" key="1">
    <source>
        <dbReference type="EMBL" id="SIS83620.1"/>
    </source>
</evidence>
<protein>
    <recommendedName>
        <fullName evidence="3">ABC transporter substrate binding protein</fullName>
    </recommendedName>
</protein>
<sequence>MRIAGFFILLFGAALARAEVLLLSENHSPALLALAEGVSTALGKPVRQVHSQSQIKEQDLVIIAGDGMVRNWDGNQKSIAVWSRREAIEANRSNIDSAVFSEPPLQRQLDLTRLLFPDSRVAIIVSDEVPTWVAVEMNQLQGDDFEVFTNKPEESLNRTLKAALAKHDVLLGTLDRGVYNPSTIKNILITAYRQNIPLIGPHQAYIRAGAIATTYSSLADTVKRLVELIEADVLPPPGYNPYFSVTMNEQVARSLDILLPSDTSELTSQLR</sequence>
<reference evidence="2" key="1">
    <citation type="submission" date="2017-01" db="EMBL/GenBank/DDBJ databases">
        <authorList>
            <person name="Varghese N."/>
            <person name="Submissions S."/>
        </authorList>
    </citation>
    <scope>NUCLEOTIDE SEQUENCE [LARGE SCALE GENOMIC DNA]</scope>
    <source>
        <strain evidence="2">DSM 24913</strain>
    </source>
</reference>
<dbReference type="AlphaFoldDB" id="A0A1N7MC37"/>
<accession>A0A1N7MC37</accession>
<gene>
    <name evidence="1" type="ORF">SAMN05421686_10589</name>
</gene>
<dbReference type="Proteomes" id="UP000185639">
    <property type="component" value="Unassembled WGS sequence"/>
</dbReference>
<name>A0A1N7MC37_9GAMM</name>
<organism evidence="1 2">
    <name type="scientific">Thalassolituus maritimus</name>
    <dbReference type="NCBI Taxonomy" id="484498"/>
    <lineage>
        <taxon>Bacteria</taxon>
        <taxon>Pseudomonadati</taxon>
        <taxon>Pseudomonadota</taxon>
        <taxon>Gammaproteobacteria</taxon>
        <taxon>Oceanospirillales</taxon>
        <taxon>Oceanospirillaceae</taxon>
        <taxon>Thalassolituus</taxon>
    </lineage>
</organism>
<evidence type="ECO:0000313" key="2">
    <source>
        <dbReference type="Proteomes" id="UP000185639"/>
    </source>
</evidence>
<dbReference type="RefSeq" id="WP_076515381.1">
    <property type="nucleotide sequence ID" value="NZ_FTOH01000005.1"/>
</dbReference>
<proteinExistence type="predicted"/>